<evidence type="ECO:0000313" key="1">
    <source>
        <dbReference type="EMBL" id="KAH7928479.1"/>
    </source>
</evidence>
<name>A0ACB8BS21_9AGAM</name>
<organism evidence="1 2">
    <name type="scientific">Leucogyrophana mollusca</name>
    <dbReference type="NCBI Taxonomy" id="85980"/>
    <lineage>
        <taxon>Eukaryota</taxon>
        <taxon>Fungi</taxon>
        <taxon>Dikarya</taxon>
        <taxon>Basidiomycota</taxon>
        <taxon>Agaricomycotina</taxon>
        <taxon>Agaricomycetes</taxon>
        <taxon>Agaricomycetidae</taxon>
        <taxon>Boletales</taxon>
        <taxon>Boletales incertae sedis</taxon>
        <taxon>Leucogyrophana</taxon>
    </lineage>
</organism>
<protein>
    <submittedName>
        <fullName evidence="1">Uncharacterized protein</fullName>
    </submittedName>
</protein>
<comment type="caution">
    <text evidence="1">The sequence shown here is derived from an EMBL/GenBank/DDBJ whole genome shotgun (WGS) entry which is preliminary data.</text>
</comment>
<evidence type="ECO:0000313" key="2">
    <source>
        <dbReference type="Proteomes" id="UP000790709"/>
    </source>
</evidence>
<sequence>MRTIRRKPQLFALATSWSLSRCDCFTARQIGFSMTSAVPHSNFIRKFGPVLTFSLTISEGVCTGSHPHHLVLDLCPKFEHLAVWSPVITTRLSHRLVNWVDIWANSDAYFPAPRAVQHFMKPHADFPMLLGVRVLDWALVSTTGPDLHALVPPT</sequence>
<dbReference type="Proteomes" id="UP000790709">
    <property type="component" value="Unassembled WGS sequence"/>
</dbReference>
<gene>
    <name evidence="1" type="ORF">BV22DRAFT_198025</name>
</gene>
<proteinExistence type="predicted"/>
<accession>A0ACB8BS21</accession>
<reference evidence="1" key="1">
    <citation type="journal article" date="2021" name="New Phytol.">
        <title>Evolutionary innovations through gain and loss of genes in the ectomycorrhizal Boletales.</title>
        <authorList>
            <person name="Wu G."/>
            <person name="Miyauchi S."/>
            <person name="Morin E."/>
            <person name="Kuo A."/>
            <person name="Drula E."/>
            <person name="Varga T."/>
            <person name="Kohler A."/>
            <person name="Feng B."/>
            <person name="Cao Y."/>
            <person name="Lipzen A."/>
            <person name="Daum C."/>
            <person name="Hundley H."/>
            <person name="Pangilinan J."/>
            <person name="Johnson J."/>
            <person name="Barry K."/>
            <person name="LaButti K."/>
            <person name="Ng V."/>
            <person name="Ahrendt S."/>
            <person name="Min B."/>
            <person name="Choi I.G."/>
            <person name="Park H."/>
            <person name="Plett J.M."/>
            <person name="Magnuson J."/>
            <person name="Spatafora J.W."/>
            <person name="Nagy L.G."/>
            <person name="Henrissat B."/>
            <person name="Grigoriev I.V."/>
            <person name="Yang Z.L."/>
            <person name="Xu J."/>
            <person name="Martin F.M."/>
        </authorList>
    </citation>
    <scope>NUCLEOTIDE SEQUENCE</scope>
    <source>
        <strain evidence="1">KUC20120723A-06</strain>
    </source>
</reference>
<keyword evidence="2" id="KW-1185">Reference proteome</keyword>
<dbReference type="EMBL" id="MU266352">
    <property type="protein sequence ID" value="KAH7928479.1"/>
    <property type="molecule type" value="Genomic_DNA"/>
</dbReference>